<sequence length="115" mass="11884">MARSRRVADDDIGAQIEALRTDLAALSRAVKNRAVNEAGAARSSVTSSVDELQEQIGSLLSNITDTGSGLAADARARTTEAYEAVESTIQKNPGTAVLAALGIGFLVGALSRGQR</sequence>
<organism evidence="1 2">
    <name type="scientific">Agaricicola taiwanensis</name>
    <dbReference type="NCBI Taxonomy" id="591372"/>
    <lineage>
        <taxon>Bacteria</taxon>
        <taxon>Pseudomonadati</taxon>
        <taxon>Pseudomonadota</taxon>
        <taxon>Alphaproteobacteria</taxon>
        <taxon>Rhodobacterales</taxon>
        <taxon>Paracoccaceae</taxon>
        <taxon>Agaricicola</taxon>
    </lineage>
</organism>
<dbReference type="RefSeq" id="WP_188410582.1">
    <property type="nucleotide sequence ID" value="NZ_BMCP01000004.1"/>
</dbReference>
<dbReference type="Proteomes" id="UP000602745">
    <property type="component" value="Unassembled WGS sequence"/>
</dbReference>
<accession>A0A8J2YLE7</accession>
<evidence type="ECO:0000313" key="2">
    <source>
        <dbReference type="Proteomes" id="UP000602745"/>
    </source>
</evidence>
<dbReference type="Gene3D" id="1.20.120.20">
    <property type="entry name" value="Apolipoprotein"/>
    <property type="match status" value="1"/>
</dbReference>
<dbReference type="EMBL" id="BMCP01000004">
    <property type="protein sequence ID" value="GGE50582.1"/>
    <property type="molecule type" value="Genomic_DNA"/>
</dbReference>
<proteinExistence type="predicted"/>
<name>A0A8J2YLE7_9RHOB</name>
<protein>
    <recommendedName>
        <fullName evidence="3">DUF883 domain-containing protein</fullName>
    </recommendedName>
</protein>
<gene>
    <name evidence="1" type="ORF">GCM10007276_29580</name>
</gene>
<evidence type="ECO:0000313" key="1">
    <source>
        <dbReference type="EMBL" id="GGE50582.1"/>
    </source>
</evidence>
<reference evidence="1" key="2">
    <citation type="submission" date="2020-09" db="EMBL/GenBank/DDBJ databases">
        <authorList>
            <person name="Sun Q."/>
            <person name="Sedlacek I."/>
        </authorList>
    </citation>
    <scope>NUCLEOTIDE SEQUENCE</scope>
    <source>
        <strain evidence="1">CCM 7684</strain>
    </source>
</reference>
<comment type="caution">
    <text evidence="1">The sequence shown here is derived from an EMBL/GenBank/DDBJ whole genome shotgun (WGS) entry which is preliminary data.</text>
</comment>
<keyword evidence="2" id="KW-1185">Reference proteome</keyword>
<dbReference type="AlphaFoldDB" id="A0A8J2YLE7"/>
<reference evidence="1" key="1">
    <citation type="journal article" date="2014" name="Int. J. Syst. Evol. Microbiol.">
        <title>Complete genome sequence of Corynebacterium casei LMG S-19264T (=DSM 44701T), isolated from a smear-ripened cheese.</title>
        <authorList>
            <consortium name="US DOE Joint Genome Institute (JGI-PGF)"/>
            <person name="Walter F."/>
            <person name="Albersmeier A."/>
            <person name="Kalinowski J."/>
            <person name="Ruckert C."/>
        </authorList>
    </citation>
    <scope>NUCLEOTIDE SEQUENCE</scope>
    <source>
        <strain evidence="1">CCM 7684</strain>
    </source>
</reference>
<evidence type="ECO:0008006" key="3">
    <source>
        <dbReference type="Google" id="ProtNLM"/>
    </source>
</evidence>